<dbReference type="InterPro" id="IPR014395">
    <property type="entry name" value="Pen/GL7ACA/AHL_acylase"/>
</dbReference>
<dbReference type="InterPro" id="IPR002692">
    <property type="entry name" value="S45"/>
</dbReference>
<name>A0A433WPZ0_9BACT</name>
<sequence>MGRINPESVFPLLALIIITMALSGSLADMPPLGKFLDPFTGVVRNERTGTPSLQMPGGQLKEPVTVFFDERQVPHIYARHTQDLYFAQGFVTASLRLWQMDFLSYTAAGRLAEILGQNFTDYDRSQRRQGMLEAARSSLELMQQDPETIGIIRAYTRGVNAYIRQLHYWQLPVEYKMLNYEPEPWSDLKTVLVMKYFANTLSGYEEDFDMTSLMLALGEEKFNKYFPGFATDLSPVVNTKGAKNPALSFLKKPDYLNYDFMRAGTTVPDRTWNPSLGSNSWVVSGKKTRSGRPILCNDPHLNLTMPAIWLEMQLSAPGVNVYGVSVPGTPAVVIGFNEDIAWGITNGSDDVKDWYKLKISADYKKYELDGQWTDLKSRTEEIKVRGRKTVTDTVYMAAQGPVVYTAAFKGADRARVNHALRWSLHIPSNEILAYIKLNRARNYSGYQQAISSYSCPVLNFTFASKEDTIAVNHQGNVAVKWPGQGRFVLDGTQSSHLYTHYIPADSQPQSCNPPEGILVSANQHPTTDRYPYYYNGYYSEHRANRIREVLLQKDTVDIDDMMQLQLDNTAYFAVRATPALLHYLQGSKLPAQAAQARQQLQAWHGQYGLKDENALLYELWWNKVKDYTWDEFRNYPFISRVPDDYVLLHLLTAEPGNEYFDQLGTTQKETAQEVVTAAFREAVRAYDSIRKTTGSAEWGQHNKVTLQHMLHIAKLGVRNLPSAGAPGAVNAMSAGWGPSWRMIVEPGDRPRAWGVYPGGQSGDPASVYYDNFATTWNKGGYYELKFFMSADEAAKQTSRKWILR</sequence>
<gene>
    <name evidence="7" type="ORF">ECE50_029525</name>
</gene>
<evidence type="ECO:0000313" key="8">
    <source>
        <dbReference type="Proteomes" id="UP000281028"/>
    </source>
</evidence>
<dbReference type="SUPFAM" id="SSF56235">
    <property type="entry name" value="N-terminal nucleophile aminohydrolases (Ntn hydrolases)"/>
    <property type="match status" value="1"/>
</dbReference>
<keyword evidence="3" id="KW-0378">Hydrolase</keyword>
<feature type="binding site" evidence="6">
    <location>
        <position position="353"/>
    </location>
    <ligand>
        <name>Ca(2+)</name>
        <dbReference type="ChEBI" id="CHEBI:29108"/>
    </ligand>
</feature>
<dbReference type="PANTHER" id="PTHR34218:SF3">
    <property type="entry name" value="ACYL-HOMOSERINE LACTONE ACYLASE PVDQ"/>
    <property type="match status" value="1"/>
</dbReference>
<dbReference type="PANTHER" id="PTHR34218">
    <property type="entry name" value="PEPTIDASE S45 PENICILLIN AMIDASE"/>
    <property type="match status" value="1"/>
</dbReference>
<keyword evidence="8" id="KW-1185">Reference proteome</keyword>
<dbReference type="InterPro" id="IPR043146">
    <property type="entry name" value="Penicillin_amidase_N_B-knob"/>
</dbReference>
<dbReference type="CDD" id="cd03747">
    <property type="entry name" value="Ntn_PGA_like"/>
    <property type="match status" value="1"/>
</dbReference>
<dbReference type="Proteomes" id="UP000281028">
    <property type="component" value="Unassembled WGS sequence"/>
</dbReference>
<dbReference type="Gene3D" id="2.30.120.10">
    <property type="match status" value="1"/>
</dbReference>
<dbReference type="InterPro" id="IPR029055">
    <property type="entry name" value="Ntn_hydrolases_N"/>
</dbReference>
<organism evidence="7 8">
    <name type="scientific">Chitinophaga solisilvae</name>
    <dbReference type="NCBI Taxonomy" id="1233460"/>
    <lineage>
        <taxon>Bacteria</taxon>
        <taxon>Pseudomonadati</taxon>
        <taxon>Bacteroidota</taxon>
        <taxon>Chitinophagia</taxon>
        <taxon>Chitinophagales</taxon>
        <taxon>Chitinophagaceae</taxon>
        <taxon>Chitinophaga</taxon>
    </lineage>
</organism>
<dbReference type="Pfam" id="PF01804">
    <property type="entry name" value="Penicil_amidase"/>
    <property type="match status" value="1"/>
</dbReference>
<feature type="active site" description="Nucleophile" evidence="5">
    <location>
        <position position="278"/>
    </location>
</feature>
<dbReference type="EMBL" id="RIAR02000001">
    <property type="protein sequence ID" value="NSL91002.1"/>
    <property type="molecule type" value="Genomic_DNA"/>
</dbReference>
<accession>A0A433WPZ0</accession>
<evidence type="ECO:0000256" key="2">
    <source>
        <dbReference type="ARBA" id="ARBA00022729"/>
    </source>
</evidence>
<evidence type="ECO:0000256" key="4">
    <source>
        <dbReference type="ARBA" id="ARBA00023145"/>
    </source>
</evidence>
<dbReference type="GO" id="GO:0016811">
    <property type="term" value="F:hydrolase activity, acting on carbon-nitrogen (but not peptide) bonds, in linear amides"/>
    <property type="evidence" value="ECO:0007669"/>
    <property type="project" value="InterPro"/>
</dbReference>
<dbReference type="Gene3D" id="1.10.439.10">
    <property type="entry name" value="Penicillin Amidohydrolase, domain 1"/>
    <property type="match status" value="1"/>
</dbReference>
<keyword evidence="6" id="KW-0106">Calcium</keyword>
<comment type="cofactor">
    <cofactor evidence="6">
        <name>Ca(2+)</name>
        <dbReference type="ChEBI" id="CHEBI:29108"/>
    </cofactor>
    <text evidence="6">Binds 1 Ca(2+) ion per dimer.</text>
</comment>
<reference evidence="7" key="1">
    <citation type="submission" date="2020-05" db="EMBL/GenBank/DDBJ databases">
        <title>Chitinophaga laudate sp. nov., isolated from a tropical peat swamp.</title>
        <authorList>
            <person name="Goh C.B.S."/>
            <person name="Lee M.S."/>
            <person name="Parimannan S."/>
            <person name="Pasbakhsh P."/>
            <person name="Yule C.M."/>
            <person name="Rajandas H."/>
            <person name="Loke S."/>
            <person name="Croft L."/>
            <person name="Tan J.B.L."/>
        </authorList>
    </citation>
    <scope>NUCLEOTIDE SEQUENCE</scope>
    <source>
        <strain evidence="7">Mgbs1</strain>
    </source>
</reference>
<keyword evidence="6" id="KW-0479">Metal-binding</keyword>
<dbReference type="GO" id="GO:0046872">
    <property type="term" value="F:metal ion binding"/>
    <property type="evidence" value="ECO:0007669"/>
    <property type="project" value="UniProtKB-KW"/>
</dbReference>
<dbReference type="AlphaFoldDB" id="A0A433WPZ0"/>
<dbReference type="GO" id="GO:0017000">
    <property type="term" value="P:antibiotic biosynthetic process"/>
    <property type="evidence" value="ECO:0007669"/>
    <property type="project" value="InterPro"/>
</dbReference>
<comment type="similarity">
    <text evidence="1">Belongs to the peptidase S45 family.</text>
</comment>
<protein>
    <submittedName>
        <fullName evidence="7">Penicillin acylase family protein</fullName>
    </submittedName>
</protein>
<dbReference type="InterPro" id="IPR023343">
    <property type="entry name" value="Penicillin_amidase_dom1"/>
</dbReference>
<keyword evidence="2" id="KW-0732">Signal</keyword>
<evidence type="ECO:0000256" key="1">
    <source>
        <dbReference type="ARBA" id="ARBA00006586"/>
    </source>
</evidence>
<dbReference type="Gene3D" id="1.10.1400.10">
    <property type="match status" value="1"/>
</dbReference>
<evidence type="ECO:0000256" key="6">
    <source>
        <dbReference type="PIRSR" id="PIRSR001227-2"/>
    </source>
</evidence>
<dbReference type="OrthoDB" id="9759796at2"/>
<evidence type="ECO:0000313" key="7">
    <source>
        <dbReference type="EMBL" id="NSL91002.1"/>
    </source>
</evidence>
<comment type="caution">
    <text evidence="7">The sequence shown here is derived from an EMBL/GenBank/DDBJ whole genome shotgun (WGS) entry which is preliminary data.</text>
</comment>
<dbReference type="Gene3D" id="3.60.20.10">
    <property type="entry name" value="Glutamine Phosphoribosylpyrophosphate, subunit 1, domain 1"/>
    <property type="match status" value="1"/>
</dbReference>
<evidence type="ECO:0000256" key="3">
    <source>
        <dbReference type="ARBA" id="ARBA00022801"/>
    </source>
</evidence>
<keyword evidence="4" id="KW-0865">Zymogen</keyword>
<feature type="binding site" evidence="6">
    <location>
        <position position="350"/>
    </location>
    <ligand>
        <name>Ca(2+)</name>
        <dbReference type="ChEBI" id="CHEBI:29108"/>
    </ligand>
</feature>
<proteinExistence type="inferred from homology"/>
<evidence type="ECO:0000256" key="5">
    <source>
        <dbReference type="PIRSR" id="PIRSR001227-1"/>
    </source>
</evidence>
<dbReference type="InterPro" id="IPR043147">
    <property type="entry name" value="Penicillin_amidase_A-knob"/>
</dbReference>
<dbReference type="PIRSF" id="PIRSF001227">
    <property type="entry name" value="Pen_acylase"/>
    <property type="match status" value="1"/>
</dbReference>